<evidence type="ECO:0000313" key="4">
    <source>
        <dbReference type="Proteomes" id="UP001218218"/>
    </source>
</evidence>
<sequence>MAADLGGGVPPRPRAWPLIFTFTLMLPFPFVVELEPRPSLANHPRPRSTRRLPPPPMPMRVRLPPREERDDGGGGGGAKVFRPGRSMDLRFGRSVGLLGSLGGVVTGVPAAGLELVCGRGGRGGFPFVAGAVGLDPPFAGEVRVGVEGGIGAAAGEAGRSLRATLLWRGVTGDMGWVGALAALPIARGYCFFDK</sequence>
<feature type="transmembrane region" description="Helical" evidence="2">
    <location>
        <begin position="15"/>
        <end position="32"/>
    </location>
</feature>
<evidence type="ECO:0000313" key="3">
    <source>
        <dbReference type="EMBL" id="KAJ7364929.1"/>
    </source>
</evidence>
<dbReference type="EMBL" id="JARIHO010000003">
    <property type="protein sequence ID" value="KAJ7364929.1"/>
    <property type="molecule type" value="Genomic_DNA"/>
</dbReference>
<dbReference type="AlphaFoldDB" id="A0AAD7F4U8"/>
<dbReference type="Proteomes" id="UP001218218">
    <property type="component" value="Unassembled WGS sequence"/>
</dbReference>
<name>A0AAD7F4U8_9AGAR</name>
<proteinExistence type="predicted"/>
<gene>
    <name evidence="3" type="ORF">DFH08DRAFT_840372</name>
</gene>
<accession>A0AAD7F4U8</accession>
<evidence type="ECO:0000256" key="2">
    <source>
        <dbReference type="SAM" id="Phobius"/>
    </source>
</evidence>
<feature type="region of interest" description="Disordered" evidence="1">
    <location>
        <begin position="38"/>
        <end position="80"/>
    </location>
</feature>
<evidence type="ECO:0000256" key="1">
    <source>
        <dbReference type="SAM" id="MobiDB-lite"/>
    </source>
</evidence>
<organism evidence="3 4">
    <name type="scientific">Mycena albidolilacea</name>
    <dbReference type="NCBI Taxonomy" id="1033008"/>
    <lineage>
        <taxon>Eukaryota</taxon>
        <taxon>Fungi</taxon>
        <taxon>Dikarya</taxon>
        <taxon>Basidiomycota</taxon>
        <taxon>Agaricomycotina</taxon>
        <taxon>Agaricomycetes</taxon>
        <taxon>Agaricomycetidae</taxon>
        <taxon>Agaricales</taxon>
        <taxon>Marasmiineae</taxon>
        <taxon>Mycenaceae</taxon>
        <taxon>Mycena</taxon>
    </lineage>
</organism>
<keyword evidence="2" id="KW-0472">Membrane</keyword>
<reference evidence="3" key="1">
    <citation type="submission" date="2023-03" db="EMBL/GenBank/DDBJ databases">
        <title>Massive genome expansion in bonnet fungi (Mycena s.s.) driven by repeated elements and novel gene families across ecological guilds.</title>
        <authorList>
            <consortium name="Lawrence Berkeley National Laboratory"/>
            <person name="Harder C.B."/>
            <person name="Miyauchi S."/>
            <person name="Viragh M."/>
            <person name="Kuo A."/>
            <person name="Thoen E."/>
            <person name="Andreopoulos B."/>
            <person name="Lu D."/>
            <person name="Skrede I."/>
            <person name="Drula E."/>
            <person name="Henrissat B."/>
            <person name="Morin E."/>
            <person name="Kohler A."/>
            <person name="Barry K."/>
            <person name="LaButti K."/>
            <person name="Morin E."/>
            <person name="Salamov A."/>
            <person name="Lipzen A."/>
            <person name="Mereny Z."/>
            <person name="Hegedus B."/>
            <person name="Baldrian P."/>
            <person name="Stursova M."/>
            <person name="Weitz H."/>
            <person name="Taylor A."/>
            <person name="Grigoriev I.V."/>
            <person name="Nagy L.G."/>
            <person name="Martin F."/>
            <person name="Kauserud H."/>
        </authorList>
    </citation>
    <scope>NUCLEOTIDE SEQUENCE</scope>
    <source>
        <strain evidence="3">CBHHK002</strain>
    </source>
</reference>
<keyword evidence="2" id="KW-0812">Transmembrane</keyword>
<comment type="caution">
    <text evidence="3">The sequence shown here is derived from an EMBL/GenBank/DDBJ whole genome shotgun (WGS) entry which is preliminary data.</text>
</comment>
<keyword evidence="4" id="KW-1185">Reference proteome</keyword>
<protein>
    <submittedName>
        <fullName evidence="3">Uncharacterized protein</fullName>
    </submittedName>
</protein>
<keyword evidence="2" id="KW-1133">Transmembrane helix</keyword>